<feature type="chain" id="PRO_5020521874" evidence="1">
    <location>
        <begin position="24"/>
        <end position="450"/>
    </location>
</feature>
<dbReference type="PANTHER" id="PTHR30203:SF24">
    <property type="entry name" value="BLR4935 PROTEIN"/>
    <property type="match status" value="1"/>
</dbReference>
<sequence length="450" mass="47298">MGRAFLPLLLVFLAAGCAKVEPAADFAKMAAVVAEREGVQPLWRRTPEDDAAVAGQAAAVAARGMTLSDAVRLALVNNPGVQARFEDIGVARSEVVQAGLPQNPSLAVLFGFPLFAGGPLGSLAATAMTSVSDLAQVKDRTAKAQAELERDILLVGLRACETAREARLAWLEVAYAKRALTLGGEVAGQVKKLSEAAKYYRSFGLADDARVAALEAGTAKAGLETAELRARLQVAKARLARLTGLDPAQPLDIAGEVPAKAVPLPPAGEASAYAKAHNLAVQAATFAEKAAQSGVALENIRWLRDFDIGLGYDLDIESNRTVGPGASVRLPLFDQNQAQKAKADHLRRQAARLVEEARGRAAEEALRALEEAGLARATAEALETGVLPPAARAAKWAGTYAGAMQLSELTALEASLELLRERLRHNQALLAEQQALVRLEFVLGGPIPGA</sequence>
<dbReference type="AlphaFoldDB" id="A0A4P6HMP2"/>
<proteinExistence type="predicted"/>
<evidence type="ECO:0000256" key="1">
    <source>
        <dbReference type="SAM" id="SignalP"/>
    </source>
</evidence>
<dbReference type="EMBL" id="CP026538">
    <property type="protein sequence ID" value="QAZ66378.1"/>
    <property type="molecule type" value="Genomic_DNA"/>
</dbReference>
<dbReference type="InterPro" id="IPR010131">
    <property type="entry name" value="MdtP/NodT-like"/>
</dbReference>
<keyword evidence="1" id="KW-0732">Signal</keyword>
<dbReference type="PANTHER" id="PTHR30203">
    <property type="entry name" value="OUTER MEMBRANE CATION EFFLUX PROTEIN"/>
    <property type="match status" value="1"/>
</dbReference>
<dbReference type="GO" id="GO:0015562">
    <property type="term" value="F:efflux transmembrane transporter activity"/>
    <property type="evidence" value="ECO:0007669"/>
    <property type="project" value="InterPro"/>
</dbReference>
<dbReference type="SUPFAM" id="SSF56954">
    <property type="entry name" value="Outer membrane efflux proteins (OEP)"/>
    <property type="match status" value="1"/>
</dbReference>
<feature type="signal peptide" evidence="1">
    <location>
        <begin position="1"/>
        <end position="23"/>
    </location>
</feature>
<dbReference type="PROSITE" id="PS51257">
    <property type="entry name" value="PROKAR_LIPOPROTEIN"/>
    <property type="match status" value="1"/>
</dbReference>
<accession>A0A4P6HMP2</accession>
<gene>
    <name evidence="2" type="ORF">C3Y92_03615</name>
</gene>
<dbReference type="Proteomes" id="UP000293296">
    <property type="component" value="Chromosome"/>
</dbReference>
<dbReference type="OrthoDB" id="237412at2"/>
<organism evidence="2 3">
    <name type="scientific">Solidesulfovibrio carbinolicus</name>
    <dbReference type="NCBI Taxonomy" id="296842"/>
    <lineage>
        <taxon>Bacteria</taxon>
        <taxon>Pseudomonadati</taxon>
        <taxon>Thermodesulfobacteriota</taxon>
        <taxon>Desulfovibrionia</taxon>
        <taxon>Desulfovibrionales</taxon>
        <taxon>Desulfovibrionaceae</taxon>
        <taxon>Solidesulfovibrio</taxon>
    </lineage>
</organism>
<keyword evidence="3" id="KW-1185">Reference proteome</keyword>
<protein>
    <submittedName>
        <fullName evidence="2">TolC family protein</fullName>
    </submittedName>
</protein>
<name>A0A4P6HMP2_9BACT</name>
<evidence type="ECO:0000313" key="3">
    <source>
        <dbReference type="Proteomes" id="UP000293296"/>
    </source>
</evidence>
<dbReference type="KEGG" id="dcb:C3Y92_03615"/>
<dbReference type="RefSeq" id="WP_129349594.1">
    <property type="nucleotide sequence ID" value="NZ_CP026538.1"/>
</dbReference>
<evidence type="ECO:0000313" key="2">
    <source>
        <dbReference type="EMBL" id="QAZ66378.1"/>
    </source>
</evidence>
<reference evidence="2 3" key="1">
    <citation type="submission" date="2018-02" db="EMBL/GenBank/DDBJ databases">
        <title>Genome sequence of Desulfovibrio carbinolicus DSM 3852.</title>
        <authorList>
            <person name="Wilbanks E."/>
            <person name="Skennerton C.T."/>
            <person name="Orphan V.J."/>
        </authorList>
    </citation>
    <scope>NUCLEOTIDE SEQUENCE [LARGE SCALE GENOMIC DNA]</scope>
    <source>
        <strain evidence="2 3">DSM 3852</strain>
    </source>
</reference>
<dbReference type="Gene3D" id="1.20.1600.10">
    <property type="entry name" value="Outer membrane efflux proteins (OEP)"/>
    <property type="match status" value="1"/>
</dbReference>